<accession>A0A061QV95</accession>
<feature type="non-terminal residue" evidence="1">
    <location>
        <position position="1"/>
    </location>
</feature>
<proteinExistence type="predicted"/>
<protein>
    <submittedName>
        <fullName evidence="1">Uncharacterized protein</fullName>
    </submittedName>
</protein>
<name>A0A061QV95_9CHLO</name>
<evidence type="ECO:0000313" key="1">
    <source>
        <dbReference type="EMBL" id="JAC62236.1"/>
    </source>
</evidence>
<sequence>ISKHSVLGWKRLKAGRSTFETVVLSPEVAEAGRGTAVSDNTAILSS</sequence>
<organism evidence="1">
    <name type="scientific">Tetraselmis sp. GSL018</name>
    <dbReference type="NCBI Taxonomy" id="582737"/>
    <lineage>
        <taxon>Eukaryota</taxon>
        <taxon>Viridiplantae</taxon>
        <taxon>Chlorophyta</taxon>
        <taxon>core chlorophytes</taxon>
        <taxon>Chlorodendrophyceae</taxon>
        <taxon>Chlorodendrales</taxon>
        <taxon>Chlorodendraceae</taxon>
        <taxon>Tetraselmis</taxon>
    </lineage>
</organism>
<gene>
    <name evidence="1" type="ORF">TSPGSL018_23911</name>
</gene>
<reference evidence="1" key="1">
    <citation type="submission" date="2014-05" db="EMBL/GenBank/DDBJ databases">
        <title>The transcriptome of the halophilic microalga Tetraselmis sp. GSL018 isolated from the Great Salt Lake, Utah.</title>
        <authorList>
            <person name="Jinkerson R.E."/>
            <person name="D'Adamo S."/>
            <person name="Posewitz M.C."/>
        </authorList>
    </citation>
    <scope>NUCLEOTIDE SEQUENCE</scope>
    <source>
        <strain evidence="1">GSL018</strain>
    </source>
</reference>
<dbReference type="EMBL" id="GBEZ01024787">
    <property type="protein sequence ID" value="JAC62236.1"/>
    <property type="molecule type" value="Transcribed_RNA"/>
</dbReference>
<dbReference type="AlphaFoldDB" id="A0A061QV95"/>